<dbReference type="Pfam" id="PF00084">
    <property type="entry name" value="Sushi"/>
    <property type="match status" value="2"/>
</dbReference>
<evidence type="ECO:0000256" key="3">
    <source>
        <dbReference type="ARBA" id="ARBA00023157"/>
    </source>
</evidence>
<dbReference type="SMART" id="SM00032">
    <property type="entry name" value="CCP"/>
    <property type="match status" value="4"/>
</dbReference>
<dbReference type="InterPro" id="IPR035976">
    <property type="entry name" value="Sushi/SCR/CCP_sf"/>
</dbReference>
<keyword evidence="3 5" id="KW-1015">Disulfide bond</keyword>
<proteinExistence type="predicted"/>
<dbReference type="Gene3D" id="2.10.70.10">
    <property type="entry name" value="Complement Module, domain 1"/>
    <property type="match status" value="2"/>
</dbReference>
<dbReference type="AlphaFoldDB" id="A0ABD6F1K4"/>
<evidence type="ECO:0000313" key="7">
    <source>
        <dbReference type="EMBL" id="MFH4983638.1"/>
    </source>
</evidence>
<evidence type="ECO:0000259" key="6">
    <source>
        <dbReference type="PROSITE" id="PS50923"/>
    </source>
</evidence>
<dbReference type="PROSITE" id="PS50923">
    <property type="entry name" value="SUSHI"/>
    <property type="match status" value="2"/>
</dbReference>
<organism evidence="7 8">
    <name type="scientific">Gnathostoma spinigerum</name>
    <dbReference type="NCBI Taxonomy" id="75299"/>
    <lineage>
        <taxon>Eukaryota</taxon>
        <taxon>Metazoa</taxon>
        <taxon>Ecdysozoa</taxon>
        <taxon>Nematoda</taxon>
        <taxon>Chromadorea</taxon>
        <taxon>Rhabditida</taxon>
        <taxon>Spirurina</taxon>
        <taxon>Gnathostomatomorpha</taxon>
        <taxon>Gnathostomatoidea</taxon>
        <taxon>Gnathostomatidae</taxon>
        <taxon>Gnathostoma</taxon>
    </lineage>
</organism>
<sequence>MNSGVISYSHSPPYDNESTATLVCNPNHRLLGVDTVTCGADGQWSGPLGACQPDVECPALSTATPGVLQYSDSGDGPRKQGTTAFLLCPRDGAMAITDAVMCQQSGEWSNTLAACPEIKLCPVINVDNGTVAYSSQDLVAGTNATLSCNEGYQPSGQTLEAHCRDDGSWSEHLSACEEEDACPKMNVPGGHVRYTPSNKPVVDGSLAELVCTRGMATDATPQVICLDGTWHPGICILSMNKAKSGY</sequence>
<dbReference type="PANTHER" id="PTHR19325">
    <property type="entry name" value="COMPLEMENT COMPONENT-RELATED SUSHI DOMAIN-CONTAINING"/>
    <property type="match status" value="1"/>
</dbReference>
<gene>
    <name evidence="7" type="ORF">AB6A40_010347</name>
</gene>
<accession>A0ABD6F1K4</accession>
<dbReference type="CDD" id="cd00033">
    <property type="entry name" value="CCP"/>
    <property type="match status" value="2"/>
</dbReference>
<evidence type="ECO:0000256" key="2">
    <source>
        <dbReference type="ARBA" id="ARBA00022737"/>
    </source>
</evidence>
<evidence type="ECO:0000256" key="1">
    <source>
        <dbReference type="ARBA" id="ARBA00022659"/>
    </source>
</evidence>
<dbReference type="SUPFAM" id="SSF57535">
    <property type="entry name" value="Complement control module/SCR domain"/>
    <property type="match status" value="3"/>
</dbReference>
<keyword evidence="4" id="KW-0325">Glycoprotein</keyword>
<dbReference type="EMBL" id="JBGFUD010013147">
    <property type="protein sequence ID" value="MFH4983638.1"/>
    <property type="molecule type" value="Genomic_DNA"/>
</dbReference>
<evidence type="ECO:0000313" key="8">
    <source>
        <dbReference type="Proteomes" id="UP001608902"/>
    </source>
</evidence>
<feature type="domain" description="Sushi" evidence="6">
    <location>
        <begin position="1"/>
        <end position="53"/>
    </location>
</feature>
<comment type="caution">
    <text evidence="5">Lacks conserved residue(s) required for the propagation of feature annotation.</text>
</comment>
<feature type="domain" description="Sushi" evidence="6">
    <location>
        <begin position="113"/>
        <end position="178"/>
    </location>
</feature>
<keyword evidence="1 5" id="KW-0768">Sushi</keyword>
<evidence type="ECO:0000256" key="5">
    <source>
        <dbReference type="PROSITE-ProRule" id="PRU00302"/>
    </source>
</evidence>
<protein>
    <recommendedName>
        <fullName evidence="6">Sushi domain-containing protein</fullName>
    </recommendedName>
</protein>
<evidence type="ECO:0000256" key="4">
    <source>
        <dbReference type="ARBA" id="ARBA00023180"/>
    </source>
</evidence>
<dbReference type="PANTHER" id="PTHR19325:SF575">
    <property type="entry name" value="LOCOMOTION-RELATED PROTEIN HIKARU GENKI"/>
    <property type="match status" value="1"/>
</dbReference>
<comment type="caution">
    <text evidence="7">The sequence shown here is derived from an EMBL/GenBank/DDBJ whole genome shotgun (WGS) entry which is preliminary data.</text>
</comment>
<reference evidence="7 8" key="1">
    <citation type="submission" date="2024-08" db="EMBL/GenBank/DDBJ databases">
        <title>Gnathostoma spinigerum genome.</title>
        <authorList>
            <person name="Gonzalez-Bertolin B."/>
            <person name="Monzon S."/>
            <person name="Zaballos A."/>
            <person name="Jimenez P."/>
            <person name="Dekumyoy P."/>
            <person name="Varona S."/>
            <person name="Cuesta I."/>
            <person name="Sumanam S."/>
            <person name="Adisakwattana P."/>
            <person name="Gasser R.B."/>
            <person name="Hernandez-Gonzalez A."/>
            <person name="Young N.D."/>
            <person name="Perteguer M.J."/>
        </authorList>
    </citation>
    <scope>NUCLEOTIDE SEQUENCE [LARGE SCALE GENOMIC DNA]</scope>
    <source>
        <strain evidence="7">AL3</strain>
        <tissue evidence="7">Liver</tissue>
    </source>
</reference>
<keyword evidence="2" id="KW-0677">Repeat</keyword>
<dbReference type="InterPro" id="IPR000436">
    <property type="entry name" value="Sushi_SCR_CCP_dom"/>
</dbReference>
<name>A0ABD6F1K4_9BILA</name>
<dbReference type="InterPro" id="IPR050350">
    <property type="entry name" value="Compl-Cell_Adhes-Reg"/>
</dbReference>
<feature type="disulfide bond" evidence="5">
    <location>
        <begin position="24"/>
        <end position="51"/>
    </location>
</feature>
<keyword evidence="8" id="KW-1185">Reference proteome</keyword>
<dbReference type="Proteomes" id="UP001608902">
    <property type="component" value="Unassembled WGS sequence"/>
</dbReference>